<feature type="transmembrane region" description="Helical" evidence="1">
    <location>
        <begin position="224"/>
        <end position="245"/>
    </location>
</feature>
<evidence type="ECO:0000313" key="3">
    <source>
        <dbReference type="Proteomes" id="UP001374579"/>
    </source>
</evidence>
<gene>
    <name evidence="2" type="ORF">V1264_002057</name>
</gene>
<sequence>MTDGSLLLSTGMETPLRTRGLQHLRQRIEEELGRQPGSGVLVDNTSPGLARLRNTPGLALKEKQKELMVKHEQIRQNSDKLNVGGGVTLWPNMNQMRLSRKEIIVLIITCFLLMGLTGWLFLFLHGETFRRMWRLTALLKDFTKSHPIRNTGVQFDLKSSVIVWHSNFRQLLDGIDKSLNVTRPSLGYQVYVASYLAGLGVLVYFLIDNMFSKSKLSPGRIKKWVCFLVVVAQWTVMLSFMFVSAHKVEAAVVENVHQISEKMGEFVEHDLDLTTLSAVVQYWRGRCLPPTAPGVIHVLGLVPVQDVAVYLQYYSLPVLTVLLTPVVRLCLALRTVYSPVDRS</sequence>
<dbReference type="EMBL" id="JBAMIC010000001">
    <property type="protein sequence ID" value="KAK7116366.1"/>
    <property type="molecule type" value="Genomic_DNA"/>
</dbReference>
<feature type="transmembrane region" description="Helical" evidence="1">
    <location>
        <begin position="313"/>
        <end position="337"/>
    </location>
</feature>
<keyword evidence="1" id="KW-0812">Transmembrane</keyword>
<dbReference type="AlphaFoldDB" id="A0AAN9C0W2"/>
<comment type="caution">
    <text evidence="2">The sequence shown here is derived from an EMBL/GenBank/DDBJ whole genome shotgun (WGS) entry which is preliminary data.</text>
</comment>
<protein>
    <submittedName>
        <fullName evidence="2">Uncharacterized protein</fullName>
    </submittedName>
</protein>
<dbReference type="Proteomes" id="UP001374579">
    <property type="component" value="Unassembled WGS sequence"/>
</dbReference>
<evidence type="ECO:0000313" key="2">
    <source>
        <dbReference type="EMBL" id="KAK7116366.1"/>
    </source>
</evidence>
<keyword evidence="3" id="KW-1185">Reference proteome</keyword>
<feature type="transmembrane region" description="Helical" evidence="1">
    <location>
        <begin position="188"/>
        <end position="212"/>
    </location>
</feature>
<keyword evidence="1" id="KW-0472">Membrane</keyword>
<keyword evidence="1" id="KW-1133">Transmembrane helix</keyword>
<accession>A0AAN9C0W2</accession>
<reference evidence="2 3" key="1">
    <citation type="submission" date="2024-02" db="EMBL/GenBank/DDBJ databases">
        <title>Chromosome-scale genome assembly of the rough periwinkle Littorina saxatilis.</title>
        <authorList>
            <person name="De Jode A."/>
            <person name="Faria R."/>
            <person name="Formenti G."/>
            <person name="Sims Y."/>
            <person name="Smith T.P."/>
            <person name="Tracey A."/>
            <person name="Wood J.M.D."/>
            <person name="Zagrodzka Z.B."/>
            <person name="Johannesson K."/>
            <person name="Butlin R.K."/>
            <person name="Leder E.H."/>
        </authorList>
    </citation>
    <scope>NUCLEOTIDE SEQUENCE [LARGE SCALE GENOMIC DNA]</scope>
    <source>
        <strain evidence="2">Snail1</strain>
        <tissue evidence="2">Muscle</tissue>
    </source>
</reference>
<organism evidence="2 3">
    <name type="scientific">Littorina saxatilis</name>
    <dbReference type="NCBI Taxonomy" id="31220"/>
    <lineage>
        <taxon>Eukaryota</taxon>
        <taxon>Metazoa</taxon>
        <taxon>Spiralia</taxon>
        <taxon>Lophotrochozoa</taxon>
        <taxon>Mollusca</taxon>
        <taxon>Gastropoda</taxon>
        <taxon>Caenogastropoda</taxon>
        <taxon>Littorinimorpha</taxon>
        <taxon>Littorinoidea</taxon>
        <taxon>Littorinidae</taxon>
        <taxon>Littorina</taxon>
    </lineage>
</organism>
<evidence type="ECO:0000256" key="1">
    <source>
        <dbReference type="SAM" id="Phobius"/>
    </source>
</evidence>
<proteinExistence type="predicted"/>
<name>A0AAN9C0W2_9CAEN</name>
<feature type="transmembrane region" description="Helical" evidence="1">
    <location>
        <begin position="103"/>
        <end position="124"/>
    </location>
</feature>